<dbReference type="OrthoDB" id="1055148at2759"/>
<dbReference type="InterPro" id="IPR001128">
    <property type="entry name" value="Cyt_P450"/>
</dbReference>
<comment type="caution">
    <text evidence="7">The sequence shown here is derived from an EMBL/GenBank/DDBJ whole genome shotgun (WGS) entry which is preliminary data.</text>
</comment>
<evidence type="ECO:0000256" key="4">
    <source>
        <dbReference type="ARBA" id="ARBA00023004"/>
    </source>
</evidence>
<dbReference type="PANTHER" id="PTHR46300:SF9">
    <property type="entry name" value="P450, PUTATIVE-RELATED"/>
    <property type="match status" value="1"/>
</dbReference>
<dbReference type="InterPro" id="IPR036396">
    <property type="entry name" value="Cyt_P450_sf"/>
</dbReference>
<evidence type="ECO:0000313" key="7">
    <source>
        <dbReference type="EMBL" id="CAG9990546.1"/>
    </source>
</evidence>
<comment type="similarity">
    <text evidence="1">Belongs to the cytochrome P450 family.</text>
</comment>
<dbReference type="GO" id="GO:0020037">
    <property type="term" value="F:heme binding"/>
    <property type="evidence" value="ECO:0007669"/>
    <property type="project" value="InterPro"/>
</dbReference>
<keyword evidence="6" id="KW-0812">Transmembrane</keyword>
<protein>
    <recommendedName>
        <fullName evidence="9">Phenylacetate 2-hydroxylase</fullName>
    </recommendedName>
</protein>
<keyword evidence="6" id="KW-0472">Membrane</keyword>
<dbReference type="Proteomes" id="UP000754883">
    <property type="component" value="Unassembled WGS sequence"/>
</dbReference>
<gene>
    <name evidence="7" type="ORF">CBYS24578_00013850</name>
</gene>
<evidence type="ECO:0000256" key="6">
    <source>
        <dbReference type="SAM" id="Phobius"/>
    </source>
</evidence>
<keyword evidence="2 5" id="KW-0479">Metal-binding</keyword>
<dbReference type="PANTHER" id="PTHR46300">
    <property type="entry name" value="P450, PUTATIVE (EUROFUNG)-RELATED-RELATED"/>
    <property type="match status" value="1"/>
</dbReference>
<keyword evidence="8" id="KW-1185">Reference proteome</keyword>
<evidence type="ECO:0008006" key="9">
    <source>
        <dbReference type="Google" id="ProtNLM"/>
    </source>
</evidence>
<evidence type="ECO:0000256" key="5">
    <source>
        <dbReference type="PIRSR" id="PIRSR602401-1"/>
    </source>
</evidence>
<evidence type="ECO:0000313" key="8">
    <source>
        <dbReference type="Proteomes" id="UP000754883"/>
    </source>
</evidence>
<dbReference type="EMBL" id="CABFNO020001473">
    <property type="protein sequence ID" value="CAG9990546.1"/>
    <property type="molecule type" value="Genomic_DNA"/>
</dbReference>
<organism evidence="7 8">
    <name type="scientific">Clonostachys byssicola</name>
    <dbReference type="NCBI Taxonomy" id="160290"/>
    <lineage>
        <taxon>Eukaryota</taxon>
        <taxon>Fungi</taxon>
        <taxon>Dikarya</taxon>
        <taxon>Ascomycota</taxon>
        <taxon>Pezizomycotina</taxon>
        <taxon>Sordariomycetes</taxon>
        <taxon>Hypocreomycetidae</taxon>
        <taxon>Hypocreales</taxon>
        <taxon>Bionectriaceae</taxon>
        <taxon>Clonostachys</taxon>
    </lineage>
</organism>
<evidence type="ECO:0000256" key="2">
    <source>
        <dbReference type="ARBA" id="ARBA00022723"/>
    </source>
</evidence>
<dbReference type="GO" id="GO:0004497">
    <property type="term" value="F:monooxygenase activity"/>
    <property type="evidence" value="ECO:0007669"/>
    <property type="project" value="InterPro"/>
</dbReference>
<dbReference type="PRINTS" id="PR00463">
    <property type="entry name" value="EP450I"/>
</dbReference>
<dbReference type="Gene3D" id="1.10.630.10">
    <property type="entry name" value="Cytochrome P450"/>
    <property type="match status" value="1"/>
</dbReference>
<dbReference type="GO" id="GO:0016705">
    <property type="term" value="F:oxidoreductase activity, acting on paired donors, with incorporation or reduction of molecular oxygen"/>
    <property type="evidence" value="ECO:0007669"/>
    <property type="project" value="InterPro"/>
</dbReference>
<name>A0A9N9ULI4_9HYPO</name>
<feature type="binding site" description="axial binding residue" evidence="5">
    <location>
        <position position="471"/>
    </location>
    <ligand>
        <name>heme</name>
        <dbReference type="ChEBI" id="CHEBI:30413"/>
    </ligand>
    <ligandPart>
        <name>Fe</name>
        <dbReference type="ChEBI" id="CHEBI:18248"/>
    </ligandPart>
</feature>
<keyword evidence="5" id="KW-0349">Heme</keyword>
<evidence type="ECO:0000256" key="3">
    <source>
        <dbReference type="ARBA" id="ARBA00023002"/>
    </source>
</evidence>
<dbReference type="GO" id="GO:0005506">
    <property type="term" value="F:iron ion binding"/>
    <property type="evidence" value="ECO:0007669"/>
    <property type="project" value="InterPro"/>
</dbReference>
<feature type="non-terminal residue" evidence="7">
    <location>
        <position position="1"/>
    </location>
</feature>
<evidence type="ECO:0000256" key="1">
    <source>
        <dbReference type="ARBA" id="ARBA00010617"/>
    </source>
</evidence>
<dbReference type="InterPro" id="IPR002401">
    <property type="entry name" value="Cyt_P450_E_grp-I"/>
</dbReference>
<dbReference type="SUPFAM" id="SSF48264">
    <property type="entry name" value="Cytochrome P450"/>
    <property type="match status" value="1"/>
</dbReference>
<comment type="cofactor">
    <cofactor evidence="5">
        <name>heme</name>
        <dbReference type="ChEBI" id="CHEBI:30413"/>
    </cofactor>
</comment>
<dbReference type="InterPro" id="IPR050364">
    <property type="entry name" value="Cytochrome_P450_fung"/>
</dbReference>
<proteinExistence type="inferred from homology"/>
<keyword evidence="4 5" id="KW-0408">Iron</keyword>
<feature type="transmembrane region" description="Helical" evidence="6">
    <location>
        <begin position="12"/>
        <end position="34"/>
    </location>
</feature>
<sequence length="550" mass="62216">MIANIGHSLNWPIPFVALVVVIVVSLLVYFNYFYVDIPKIDGIPEIPNGELLAGHLYQLGADHATTAENWSAEYRWPVFQVRMGRRRAIFLNSFESAREWLVKNSTATVDRPWFYTFHGVVSATSAATIGTSPWNERTKKQRRVVGSFTTGPAMARARPMIDMESSAVIASLYRDTGKGEQEVVPHVYLKRLALNMMLKFCYGTRMNSVTNPLLLQILEDATTIASFRSTNSNPQDFIPHLRYLAKSDRTATALEVRARRDNWLNSMLDRVKSALKPSESDKKPIAEMLLEDNTEGLTQSKFHPVHNCVLKADKDAVDIKTILGGLMSGGFETVFSTAIITIGLLSTPEGQILQQEAYHDLMSAYSSPEEAFKDCISEEKSPYISGMVKESLRFYPPLKILPARQTFKEFEYNGAKIPKGVLVYTNTQAVNHDKLSYGPDADRFRPKRWINKDYNVPAPYHFAFGAGGRMCTAVNFSNRVLYTIYARLILSFRITGSQTNPANTHYIHYKRDPTESNSIASEFKVRFTPRDRDVLERCLIQADERLADFN</sequence>
<reference evidence="7" key="1">
    <citation type="submission" date="2021-10" db="EMBL/GenBank/DDBJ databases">
        <authorList>
            <person name="Piombo E."/>
        </authorList>
    </citation>
    <scope>NUCLEOTIDE SEQUENCE</scope>
</reference>
<dbReference type="Pfam" id="PF00067">
    <property type="entry name" value="p450"/>
    <property type="match status" value="1"/>
</dbReference>
<accession>A0A9N9ULI4</accession>
<dbReference type="AlphaFoldDB" id="A0A9N9ULI4"/>
<keyword evidence="6" id="KW-1133">Transmembrane helix</keyword>
<keyword evidence="3" id="KW-0560">Oxidoreductase</keyword>